<feature type="region of interest" description="Disordered" evidence="2">
    <location>
        <begin position="1"/>
        <end position="120"/>
    </location>
</feature>
<proteinExistence type="predicted"/>
<evidence type="ECO:0000313" key="3">
    <source>
        <dbReference type="EMBL" id="PPQ64189.1"/>
    </source>
</evidence>
<evidence type="ECO:0000256" key="1">
    <source>
        <dbReference type="SAM" id="Coils"/>
    </source>
</evidence>
<feature type="compositionally biased region" description="Polar residues" evidence="2">
    <location>
        <begin position="38"/>
        <end position="47"/>
    </location>
</feature>
<organism evidence="3 4">
    <name type="scientific">Panaeolus cyanescens</name>
    <dbReference type="NCBI Taxonomy" id="181874"/>
    <lineage>
        <taxon>Eukaryota</taxon>
        <taxon>Fungi</taxon>
        <taxon>Dikarya</taxon>
        <taxon>Basidiomycota</taxon>
        <taxon>Agaricomycotina</taxon>
        <taxon>Agaricomycetes</taxon>
        <taxon>Agaricomycetidae</taxon>
        <taxon>Agaricales</taxon>
        <taxon>Agaricineae</taxon>
        <taxon>Galeropsidaceae</taxon>
        <taxon>Panaeolus</taxon>
    </lineage>
</organism>
<keyword evidence="1" id="KW-0175">Coiled coil</keyword>
<dbReference type="Proteomes" id="UP000284842">
    <property type="component" value="Unassembled WGS sequence"/>
</dbReference>
<feature type="region of interest" description="Disordered" evidence="2">
    <location>
        <begin position="598"/>
        <end position="642"/>
    </location>
</feature>
<comment type="caution">
    <text evidence="3">The sequence shown here is derived from an EMBL/GenBank/DDBJ whole genome shotgun (WGS) entry which is preliminary data.</text>
</comment>
<sequence length="642" mass="70456">MPTMAQTQGNGNDESTPTTIHTSSSSTSMRPPSTDPTHSSNTSQVPTGINPPLPDVPPKVLVKPRPEHQGSNKSSISRPGSTSRSDTEPPVTSDYVMVDSNVDNRTPTERVARTRSRAQSFSGGTTVRMVFPSAAGVIPDVPNLRNFSDSTMGPHQKKPRREPGYGEYVEQSGAQRHQHGPPTVAITNVSVSTEGPDSHMPGSMPTQMVYEHHSGGITGMVKSFMSGSSNQTPRDREMEKLKAEINKRNIELENHKAEIRRLQRDMRAQINSSNSLQSHRQKLTEANSTLQYELINIKQQLEETKTLADIRGKELIGAQKFLSKADAISISDLKEKVLALNDEIFQAAASLGETIVHQVHGLTEEDMNRLYNEVMQMIGEPVTRMLVDEGQKPNAEANPLLVQSVLQIFMTNVCSSKIELWVPNDPKISDFFTAVYMNIQNAEEPAVSGRWRALTQAHTRPFTDGWKEDLISRMMKVFKVASWRTPDKNQRVSFEGKLVPIFKAVEDLRIALGEKITSSDIHVSLVPPNSRFDASWMDDAFADARAKPVQGGPAQRVVGTTGFGLKKAIVGKRSPSGELMFESVLAPKVTLESTLNEALNPPPRVPKPVRKTTIPATGRGVVNPNSRRNEGDAQSGNGADLA</sequence>
<feature type="compositionally biased region" description="Polar residues" evidence="2">
    <location>
        <begin position="632"/>
        <end position="642"/>
    </location>
</feature>
<feature type="region of interest" description="Disordered" evidence="2">
    <location>
        <begin position="145"/>
        <end position="182"/>
    </location>
</feature>
<feature type="compositionally biased region" description="Low complexity" evidence="2">
    <location>
        <begin position="74"/>
        <end position="84"/>
    </location>
</feature>
<dbReference type="AlphaFoldDB" id="A0A409VCW1"/>
<accession>A0A409VCW1</accession>
<feature type="compositionally biased region" description="Polar residues" evidence="2">
    <location>
        <begin position="1"/>
        <end position="14"/>
    </location>
</feature>
<evidence type="ECO:0000313" key="4">
    <source>
        <dbReference type="Proteomes" id="UP000284842"/>
    </source>
</evidence>
<reference evidence="3 4" key="1">
    <citation type="journal article" date="2018" name="Evol. Lett.">
        <title>Horizontal gene cluster transfer increased hallucinogenic mushroom diversity.</title>
        <authorList>
            <person name="Reynolds H.T."/>
            <person name="Vijayakumar V."/>
            <person name="Gluck-Thaler E."/>
            <person name="Korotkin H.B."/>
            <person name="Matheny P.B."/>
            <person name="Slot J.C."/>
        </authorList>
    </citation>
    <scope>NUCLEOTIDE SEQUENCE [LARGE SCALE GENOMIC DNA]</scope>
    <source>
        <strain evidence="3 4">2629</strain>
    </source>
</reference>
<protein>
    <submittedName>
        <fullName evidence="3">Uncharacterized protein</fullName>
    </submittedName>
</protein>
<gene>
    <name evidence="3" type="ORF">CVT24_008563</name>
</gene>
<evidence type="ECO:0000256" key="2">
    <source>
        <dbReference type="SAM" id="MobiDB-lite"/>
    </source>
</evidence>
<dbReference type="OrthoDB" id="3222645at2759"/>
<name>A0A409VCW1_9AGAR</name>
<dbReference type="EMBL" id="NHTK01006092">
    <property type="protein sequence ID" value="PPQ64189.1"/>
    <property type="molecule type" value="Genomic_DNA"/>
</dbReference>
<feature type="coiled-coil region" evidence="1">
    <location>
        <begin position="238"/>
        <end position="272"/>
    </location>
</feature>
<dbReference type="InParanoid" id="A0A409VCW1"/>
<feature type="compositionally biased region" description="Low complexity" evidence="2">
    <location>
        <begin position="15"/>
        <end position="37"/>
    </location>
</feature>
<keyword evidence="4" id="KW-1185">Reference proteome</keyword>